<feature type="compositionally biased region" description="Low complexity" evidence="3">
    <location>
        <begin position="189"/>
        <end position="214"/>
    </location>
</feature>
<dbReference type="RefSeq" id="XP_022469034.1">
    <property type="nucleotide sequence ID" value="XM_022624488.1"/>
</dbReference>
<feature type="region of interest" description="Disordered" evidence="3">
    <location>
        <begin position="1"/>
        <end position="33"/>
    </location>
</feature>
<dbReference type="GO" id="GO:0005634">
    <property type="term" value="C:nucleus"/>
    <property type="evidence" value="ECO:0007669"/>
    <property type="project" value="UniProtKB-SubCell"/>
</dbReference>
<dbReference type="GeneID" id="34565998"/>
<keyword evidence="1 2" id="KW-0539">Nucleus</keyword>
<dbReference type="InterPro" id="IPR045134">
    <property type="entry name" value="UHRF1/2-like"/>
</dbReference>
<feature type="region of interest" description="Disordered" evidence="3">
    <location>
        <begin position="165"/>
        <end position="225"/>
    </location>
</feature>
<feature type="domain" description="YDG" evidence="4">
    <location>
        <begin position="259"/>
        <end position="411"/>
    </location>
</feature>
<dbReference type="PANTHER" id="PTHR14140">
    <property type="entry name" value="E3 UBIQUITIN-PROTEIN LIGASE UHRF-RELATED"/>
    <property type="match status" value="1"/>
</dbReference>
<dbReference type="Proteomes" id="UP000176998">
    <property type="component" value="Unassembled WGS sequence"/>
</dbReference>
<dbReference type="EMBL" id="MJBS01000168">
    <property type="protein sequence ID" value="OHE91862.1"/>
    <property type="molecule type" value="Genomic_DNA"/>
</dbReference>
<comment type="caution">
    <text evidence="5">The sequence shown here is derived from an EMBL/GenBank/DDBJ whole genome shotgun (WGS) entry which is preliminary data.</text>
</comment>
<name>A0A1G4AS55_9PEZI</name>
<evidence type="ECO:0000256" key="1">
    <source>
        <dbReference type="ARBA" id="ARBA00023242"/>
    </source>
</evidence>
<evidence type="ECO:0000259" key="4">
    <source>
        <dbReference type="PROSITE" id="PS51015"/>
    </source>
</evidence>
<dbReference type="SUPFAM" id="SSF88697">
    <property type="entry name" value="PUA domain-like"/>
    <property type="match status" value="1"/>
</dbReference>
<comment type="subcellular location">
    <subcellularLocation>
        <location evidence="2">Nucleus</location>
    </subcellularLocation>
</comment>
<dbReference type="InterPro" id="IPR036987">
    <property type="entry name" value="SRA-YDG_sf"/>
</dbReference>
<feature type="compositionally biased region" description="Low complexity" evidence="3">
    <location>
        <begin position="1"/>
        <end position="11"/>
    </location>
</feature>
<gene>
    <name evidence="5" type="ORF">CORC01_12870</name>
</gene>
<dbReference type="GO" id="GO:0061630">
    <property type="term" value="F:ubiquitin protein ligase activity"/>
    <property type="evidence" value="ECO:0007669"/>
    <property type="project" value="TreeGrafter"/>
</dbReference>
<dbReference type="InterPro" id="IPR003105">
    <property type="entry name" value="SRA_YDG"/>
</dbReference>
<keyword evidence="6" id="KW-1185">Reference proteome</keyword>
<dbReference type="Gene3D" id="2.30.280.10">
    <property type="entry name" value="SRA-YDG"/>
    <property type="match status" value="1"/>
</dbReference>
<proteinExistence type="predicted"/>
<dbReference type="STRING" id="1209926.A0A1G4AS55"/>
<dbReference type="OrthoDB" id="2270193at2759"/>
<dbReference type="InterPro" id="IPR015947">
    <property type="entry name" value="PUA-like_sf"/>
</dbReference>
<protein>
    <recommendedName>
        <fullName evidence="4">YDG domain-containing protein</fullName>
    </recommendedName>
</protein>
<organism evidence="5 6">
    <name type="scientific">Colletotrichum orchidophilum</name>
    <dbReference type="NCBI Taxonomy" id="1209926"/>
    <lineage>
        <taxon>Eukaryota</taxon>
        <taxon>Fungi</taxon>
        <taxon>Dikarya</taxon>
        <taxon>Ascomycota</taxon>
        <taxon>Pezizomycotina</taxon>
        <taxon>Sordariomycetes</taxon>
        <taxon>Hypocreomycetidae</taxon>
        <taxon>Glomerellales</taxon>
        <taxon>Glomerellaceae</taxon>
        <taxon>Colletotrichum</taxon>
    </lineage>
</organism>
<accession>A0A1G4AS55</accession>
<dbReference type="GO" id="GO:0016567">
    <property type="term" value="P:protein ubiquitination"/>
    <property type="evidence" value="ECO:0007669"/>
    <property type="project" value="TreeGrafter"/>
</dbReference>
<dbReference type="Pfam" id="PF02182">
    <property type="entry name" value="SAD_SRA"/>
    <property type="match status" value="1"/>
</dbReference>
<sequence>MSQPSSSISSSTGGGGGGGSGGQPAAAGHNLGGGGGGVVGSDLPPIPPGYVDVAAYLRAFGGKVNALLSLAGRQTNTNASVPVFLAQNLLSSYLTYLEEVRRRFPSQLPAAIFTYKYALQRGLDRVKQTPPEGPLGLRYRFYSVENKNRARALHDWLSATGDRPLPPPRLPLPPLQPLPPLLPVTAPVSSSAPSSSAPSSSAPSSSTNRVVKPVKPVPKDHPIWGEDGINHGLALRTGNKPITALNPEYRFQQRSAKVLGHNGLHVGQWFPSQLSALFYGGHGESNAGISYEKNVDGEPGRAYSIILASKYHTIDEDYGDRIVYSGSNSLSNDAHNTPADGGKPIRGNAALVKSMEAKSPVRVFRKAKKSNENSTYAPKDGLRYDGIYFVTEHKQGKNKHRGAFHKFTLVRGEPQTPLSDLKNIPSRQERRDYYKIKDGY</sequence>
<evidence type="ECO:0000313" key="5">
    <source>
        <dbReference type="EMBL" id="OHE91862.1"/>
    </source>
</evidence>
<dbReference type="PANTHER" id="PTHR14140:SF27">
    <property type="entry name" value="OS04G0289800 PROTEIN"/>
    <property type="match status" value="1"/>
</dbReference>
<dbReference type="SMART" id="SM00466">
    <property type="entry name" value="SRA"/>
    <property type="match status" value="1"/>
</dbReference>
<dbReference type="PROSITE" id="PS51015">
    <property type="entry name" value="YDG"/>
    <property type="match status" value="1"/>
</dbReference>
<dbReference type="AlphaFoldDB" id="A0A1G4AS55"/>
<reference evidence="5 6" key="1">
    <citation type="submission" date="2016-09" db="EMBL/GenBank/DDBJ databases">
        <authorList>
            <person name="Capua I."/>
            <person name="De Benedictis P."/>
            <person name="Joannis T."/>
            <person name="Lombin L.H."/>
            <person name="Cattoli G."/>
        </authorList>
    </citation>
    <scope>NUCLEOTIDE SEQUENCE [LARGE SCALE GENOMIC DNA]</scope>
    <source>
        <strain evidence="5 6">IMI 309357</strain>
    </source>
</reference>
<dbReference type="GO" id="GO:0044027">
    <property type="term" value="P:negative regulation of gene expression via chromosomal CpG island methylation"/>
    <property type="evidence" value="ECO:0007669"/>
    <property type="project" value="TreeGrafter"/>
</dbReference>
<evidence type="ECO:0000256" key="2">
    <source>
        <dbReference type="PROSITE-ProRule" id="PRU00358"/>
    </source>
</evidence>
<feature type="compositionally biased region" description="Gly residues" evidence="3">
    <location>
        <begin position="12"/>
        <end position="22"/>
    </location>
</feature>
<feature type="compositionally biased region" description="Pro residues" evidence="3">
    <location>
        <begin position="165"/>
        <end position="182"/>
    </location>
</feature>
<evidence type="ECO:0000256" key="3">
    <source>
        <dbReference type="SAM" id="MobiDB-lite"/>
    </source>
</evidence>
<evidence type="ECO:0000313" key="6">
    <source>
        <dbReference type="Proteomes" id="UP000176998"/>
    </source>
</evidence>